<feature type="domain" description="GBF-interacting protein 1 N-terminal" evidence="2">
    <location>
        <begin position="26"/>
        <end position="86"/>
    </location>
</feature>
<dbReference type="EMBL" id="JANJYI010000008">
    <property type="protein sequence ID" value="KAK2640092.1"/>
    <property type="molecule type" value="Genomic_DNA"/>
</dbReference>
<dbReference type="InterPro" id="IPR044277">
    <property type="entry name" value="GIP1"/>
</dbReference>
<evidence type="ECO:0000259" key="2">
    <source>
        <dbReference type="Pfam" id="PF06972"/>
    </source>
</evidence>
<dbReference type="Proteomes" id="UP001280121">
    <property type="component" value="Unassembled WGS sequence"/>
</dbReference>
<reference evidence="3" key="1">
    <citation type="journal article" date="2023" name="Plant J.">
        <title>Genome sequences and population genomics provide insights into the demographic history, inbreeding, and mutation load of two 'living fossil' tree species of Dipteronia.</title>
        <authorList>
            <person name="Feng Y."/>
            <person name="Comes H.P."/>
            <person name="Chen J."/>
            <person name="Zhu S."/>
            <person name="Lu R."/>
            <person name="Zhang X."/>
            <person name="Li P."/>
            <person name="Qiu J."/>
            <person name="Olsen K.M."/>
            <person name="Qiu Y."/>
        </authorList>
    </citation>
    <scope>NUCLEOTIDE SEQUENCE</scope>
    <source>
        <strain evidence="3">KIB01</strain>
    </source>
</reference>
<dbReference type="PANTHER" id="PTHR46775:SF2">
    <property type="entry name" value="GBF-INTERACTING PROTEIN 1-LIKE"/>
    <property type="match status" value="1"/>
</dbReference>
<feature type="region of interest" description="Disordered" evidence="1">
    <location>
        <begin position="1"/>
        <end position="24"/>
    </location>
</feature>
<feature type="region of interest" description="Disordered" evidence="1">
    <location>
        <begin position="425"/>
        <end position="464"/>
    </location>
</feature>
<feature type="compositionally biased region" description="Basic and acidic residues" evidence="1">
    <location>
        <begin position="113"/>
        <end position="124"/>
    </location>
</feature>
<sequence>MSMNINNRSGGGYDDDDDGGMSRVSIPAHIRPTIQTIRETTGKQHSDEEIYSVLLDCSMDPNETAQKLLYLDTFHEVKKKRDRKKEGQGARGGRGNYNSNYMPSAAGGGRNAARRENGVSHSIERGPVSRKIKNNAVPHGTRAFTAVPNGPSLSNGHSSHGLDRQLAGDGIIPEPKDNTTVNAAKLGTVATQPAPTFASMVRVEQEKSAFTSNNLHTSSNLASVYGVYASASDPVLPPPVSQHPVAMGTIIHEVGSQRKAAESNHIQGNKDVSPDTDTGSYKSEKTVSDTPKSIHKMKAESKSMEVENNQPSELLQCSSESAHDNSLTIHSSKLDSQSPQESVAPPKVISGVASVTVTANTELLPETIVSDSQHQHVTFPNHFKVPEAVKTGLTFGSIDACFGLATKHVNDTSDEINPVCAIESSHVSDATPEEPSPSTESKTSIARGETPDHLQSPPVMDNVPPTVTTISNGTDLKSDELKLEMPLLPEVHQKPPVQSVPNYGFNFMLPSPGTQHIQVEGLETQTRDASLITNLINGNSLTPSSSPAPSMQSSVTAAPQPVHLFRQPYPSFLSYGHYLSPYFMPQMHQYLNPNGIPQQPSAGNVYISSAAAASGVKFPMPQFKPGTNAGNPPHIGIAPGYGPFSSSPVGFNSVTAGTSGKPTGNEDFAASQLKDNNHIYTTGPLNDGSGVWIPAPGQDLSNMQINPLYNLALQGQHMTFAPAQTGHGAFPGIYQPAQTMTPPSNVNPLLQLPQTMATAVDTMGPPSGAYQQPQLAQMNWNPSY</sequence>
<evidence type="ECO:0000256" key="1">
    <source>
        <dbReference type="SAM" id="MobiDB-lite"/>
    </source>
</evidence>
<dbReference type="InterPro" id="IPR009719">
    <property type="entry name" value="GIP1_N"/>
</dbReference>
<dbReference type="AlphaFoldDB" id="A0AAD9TQF3"/>
<evidence type="ECO:0000313" key="4">
    <source>
        <dbReference type="Proteomes" id="UP001280121"/>
    </source>
</evidence>
<dbReference type="GO" id="GO:0005634">
    <property type="term" value="C:nucleus"/>
    <property type="evidence" value="ECO:0007669"/>
    <property type="project" value="TreeGrafter"/>
</dbReference>
<gene>
    <name evidence="3" type="ORF">Ddye_027887</name>
</gene>
<name>A0AAD9TQF3_9ROSI</name>
<feature type="region of interest" description="Disordered" evidence="1">
    <location>
        <begin position="78"/>
        <end position="127"/>
    </location>
</feature>
<proteinExistence type="predicted"/>
<protein>
    <recommendedName>
        <fullName evidence="2">GBF-interacting protein 1 N-terminal domain-containing protein</fullName>
    </recommendedName>
</protein>
<feature type="region of interest" description="Disordered" evidence="1">
    <location>
        <begin position="256"/>
        <end position="310"/>
    </location>
</feature>
<dbReference type="Pfam" id="PF06972">
    <property type="entry name" value="GIP1_N"/>
    <property type="match status" value="1"/>
</dbReference>
<comment type="caution">
    <text evidence="3">The sequence shown here is derived from an EMBL/GenBank/DDBJ whole genome shotgun (WGS) entry which is preliminary data.</text>
</comment>
<dbReference type="GO" id="GO:0051082">
    <property type="term" value="F:unfolded protein binding"/>
    <property type="evidence" value="ECO:0007669"/>
    <property type="project" value="TreeGrafter"/>
</dbReference>
<dbReference type="InterPro" id="IPR009060">
    <property type="entry name" value="UBA-like_sf"/>
</dbReference>
<dbReference type="PANTHER" id="PTHR46775">
    <property type="entry name" value="FLOCCULATION PROTEIN (DUF1296)"/>
    <property type="match status" value="1"/>
</dbReference>
<accession>A0AAD9TQF3</accession>
<keyword evidence="4" id="KW-1185">Reference proteome</keyword>
<dbReference type="SUPFAM" id="SSF46934">
    <property type="entry name" value="UBA-like"/>
    <property type="match status" value="1"/>
</dbReference>
<evidence type="ECO:0000313" key="3">
    <source>
        <dbReference type="EMBL" id="KAK2640092.1"/>
    </source>
</evidence>
<organism evidence="3 4">
    <name type="scientific">Dipteronia dyeriana</name>
    <dbReference type="NCBI Taxonomy" id="168575"/>
    <lineage>
        <taxon>Eukaryota</taxon>
        <taxon>Viridiplantae</taxon>
        <taxon>Streptophyta</taxon>
        <taxon>Embryophyta</taxon>
        <taxon>Tracheophyta</taxon>
        <taxon>Spermatophyta</taxon>
        <taxon>Magnoliopsida</taxon>
        <taxon>eudicotyledons</taxon>
        <taxon>Gunneridae</taxon>
        <taxon>Pentapetalae</taxon>
        <taxon>rosids</taxon>
        <taxon>malvids</taxon>
        <taxon>Sapindales</taxon>
        <taxon>Sapindaceae</taxon>
        <taxon>Hippocastanoideae</taxon>
        <taxon>Acereae</taxon>
        <taxon>Dipteronia</taxon>
    </lineage>
</organism>